<dbReference type="InterPro" id="IPR004185">
    <property type="entry name" value="Glyco_hydro_13_lg-like_dom"/>
</dbReference>
<dbReference type="InterPro" id="IPR014756">
    <property type="entry name" value="Ig_E-set"/>
</dbReference>
<proteinExistence type="inferred from homology"/>
<dbReference type="InterPro" id="IPR013780">
    <property type="entry name" value="Glyco_hydro_b"/>
</dbReference>
<dbReference type="RefSeq" id="WP_089970958.1">
    <property type="nucleotide sequence ID" value="NZ_FNJM01000009.1"/>
</dbReference>
<keyword evidence="6" id="KW-1185">Reference proteome</keyword>
<organism evidence="5 6">
    <name type="scientific">Clostridium gasigenes</name>
    <dbReference type="NCBI Taxonomy" id="94869"/>
    <lineage>
        <taxon>Bacteria</taxon>
        <taxon>Bacillati</taxon>
        <taxon>Bacillota</taxon>
        <taxon>Clostridia</taxon>
        <taxon>Eubacteriales</taxon>
        <taxon>Clostridiaceae</taxon>
        <taxon>Clostridium</taxon>
    </lineage>
</organism>
<dbReference type="OrthoDB" id="9805159at2"/>
<keyword evidence="3 5" id="KW-0326">Glycosidase</keyword>
<dbReference type="SUPFAM" id="SSF51011">
    <property type="entry name" value="Glycosyl hydrolase domain"/>
    <property type="match status" value="1"/>
</dbReference>
<dbReference type="Gene3D" id="3.90.400.10">
    <property type="entry name" value="Oligo-1,6-glucosidase, Domain 2"/>
    <property type="match status" value="1"/>
</dbReference>
<accession>A0A1H0U3J8</accession>
<dbReference type="InterPro" id="IPR006047">
    <property type="entry name" value="GH13_cat_dom"/>
</dbReference>
<keyword evidence="2" id="KW-0378">Hydrolase</keyword>
<evidence type="ECO:0000313" key="6">
    <source>
        <dbReference type="Proteomes" id="UP000198597"/>
    </source>
</evidence>
<evidence type="ECO:0000256" key="3">
    <source>
        <dbReference type="ARBA" id="ARBA00023295"/>
    </source>
</evidence>
<dbReference type="Gene3D" id="2.60.40.10">
    <property type="entry name" value="Immunoglobulins"/>
    <property type="match status" value="1"/>
</dbReference>
<gene>
    <name evidence="5" type="ORF">SAMN04488529_10934</name>
</gene>
<evidence type="ECO:0000313" key="5">
    <source>
        <dbReference type="EMBL" id="SDP60827.1"/>
    </source>
</evidence>
<dbReference type="Gene3D" id="3.20.20.80">
    <property type="entry name" value="Glycosidases"/>
    <property type="match status" value="1"/>
</dbReference>
<dbReference type="PANTHER" id="PTHR10357">
    <property type="entry name" value="ALPHA-AMYLASE FAMILY MEMBER"/>
    <property type="match status" value="1"/>
</dbReference>
<dbReference type="InterPro" id="IPR045857">
    <property type="entry name" value="O16G_dom_2"/>
</dbReference>
<dbReference type="InterPro" id="IPR017853">
    <property type="entry name" value="GH"/>
</dbReference>
<dbReference type="Proteomes" id="UP000198597">
    <property type="component" value="Unassembled WGS sequence"/>
</dbReference>
<dbReference type="EMBL" id="FNJM01000009">
    <property type="protein sequence ID" value="SDP60827.1"/>
    <property type="molecule type" value="Genomic_DNA"/>
</dbReference>
<sequence length="575" mass="68095">MNNHAVYHIPDVPYAYALNKDELRILLRVAKDDIKKCNLYYRCRYDFESSYKAVKMNLFEENHLFEIYSIDVSIFRNRYRYYFEITDNNGEIYYYDERGSKIKTEEEQEIVAFQYAYIGEADIYDESKWLQESIVYQIFPDRFCNGDESINPRNVKQWGGTVDHRALFGGDLRGIINKIDYLRELGITLLYLTPIFKSPSNHKYNIDDYYMIDESFGDIETLKELVRTCHENNIKVILDGVFNHTGSGFFAFKDLLEKQEKSQYVNWYHIDNLPVSIKDINYYTFANKVANMPKLNTANTEVKKYFIDVAKYWIRETDIDGWRFDVCDEVDHQFWREMRIGIKEVKKEAVLVGEIMHESVSYLRGEQLDSIMNYPFKHAMIDFFAKRKINAQELNDILAINRYIYRESISKQLWNLIGSHDTHRFLTECDDDINRMILASVFQFTYLGLPYIYYGDEVGVNGGEDPQCRKCIPWNANNQNIEMLNHYKNLAKIRKENKALIHGNYRDIGSNDKILIFERNLEDEKIIVIINNDMHLNNISLNLEGTIYDLYNGREITVNGNIEIEPMNFKILKIK</sequence>
<name>A0A1H0U3J8_9CLOT</name>
<dbReference type="PANTHER" id="PTHR10357:SF210">
    <property type="entry name" value="MALTODEXTRIN GLUCOSIDASE"/>
    <property type="match status" value="1"/>
</dbReference>
<dbReference type="SUPFAM" id="SSF81296">
    <property type="entry name" value="E set domains"/>
    <property type="match status" value="1"/>
</dbReference>
<dbReference type="CDD" id="cd11338">
    <property type="entry name" value="AmyAc_CMD"/>
    <property type="match status" value="1"/>
</dbReference>
<protein>
    <submittedName>
        <fullName evidence="5">Glycosidase</fullName>
    </submittedName>
</protein>
<dbReference type="STRING" id="94869.SAMN04488529_10934"/>
<reference evidence="5 6" key="1">
    <citation type="submission" date="2016-10" db="EMBL/GenBank/DDBJ databases">
        <authorList>
            <person name="de Groot N.N."/>
        </authorList>
    </citation>
    <scope>NUCLEOTIDE SEQUENCE [LARGE SCALE GENOMIC DNA]</scope>
    <source>
        <strain evidence="5 6">DSM 12272</strain>
    </source>
</reference>
<comment type="similarity">
    <text evidence="1">Belongs to the glycosyl hydrolase 13 family.</text>
</comment>
<dbReference type="Pfam" id="PF00128">
    <property type="entry name" value="Alpha-amylase"/>
    <property type="match status" value="1"/>
</dbReference>
<dbReference type="AlphaFoldDB" id="A0A1H0U3J8"/>
<evidence type="ECO:0000256" key="1">
    <source>
        <dbReference type="ARBA" id="ARBA00008061"/>
    </source>
</evidence>
<dbReference type="Gene3D" id="2.60.40.1180">
    <property type="entry name" value="Golgi alpha-mannosidase II"/>
    <property type="match status" value="1"/>
</dbReference>
<evidence type="ECO:0000256" key="2">
    <source>
        <dbReference type="ARBA" id="ARBA00022801"/>
    </source>
</evidence>
<dbReference type="Pfam" id="PF02903">
    <property type="entry name" value="Alpha-amylase_N"/>
    <property type="match status" value="1"/>
</dbReference>
<dbReference type="SMART" id="SM00642">
    <property type="entry name" value="Aamy"/>
    <property type="match status" value="1"/>
</dbReference>
<dbReference type="CDD" id="cd02857">
    <property type="entry name" value="E_set_CDase_PDE_N"/>
    <property type="match status" value="1"/>
</dbReference>
<evidence type="ECO:0000259" key="4">
    <source>
        <dbReference type="SMART" id="SM00642"/>
    </source>
</evidence>
<feature type="domain" description="Glycosyl hydrolase family 13 catalytic" evidence="4">
    <location>
        <begin position="137"/>
        <end position="494"/>
    </location>
</feature>
<dbReference type="InterPro" id="IPR013783">
    <property type="entry name" value="Ig-like_fold"/>
</dbReference>
<dbReference type="GO" id="GO:0005975">
    <property type="term" value="P:carbohydrate metabolic process"/>
    <property type="evidence" value="ECO:0007669"/>
    <property type="project" value="InterPro"/>
</dbReference>
<dbReference type="GO" id="GO:0004553">
    <property type="term" value="F:hydrolase activity, hydrolyzing O-glycosyl compounds"/>
    <property type="evidence" value="ECO:0007669"/>
    <property type="project" value="InterPro"/>
</dbReference>
<dbReference type="SUPFAM" id="SSF51445">
    <property type="entry name" value="(Trans)glycosidases"/>
    <property type="match status" value="1"/>
</dbReference>